<sequence length="56" mass="6249">DVLLDFIPMVGAHTGENLVKVFMDLMHDLNIATKILAITTDNATNNDTMMMVLEEQ</sequence>
<dbReference type="Proteomes" id="UP000605846">
    <property type="component" value="Unassembled WGS sequence"/>
</dbReference>
<reference evidence="1" key="1">
    <citation type="submission" date="2020-01" db="EMBL/GenBank/DDBJ databases">
        <title>Genome Sequencing of Three Apophysomyces-Like Fungal Strains Confirms a Novel Fungal Genus in the Mucoromycota with divergent Burkholderia-like Endosymbiotic Bacteria.</title>
        <authorList>
            <person name="Stajich J.E."/>
            <person name="Macias A.M."/>
            <person name="Carter-House D."/>
            <person name="Lovett B."/>
            <person name="Kasson L.R."/>
            <person name="Berry K."/>
            <person name="Grigoriev I."/>
            <person name="Chang Y."/>
            <person name="Spatafora J."/>
            <person name="Kasson M.T."/>
        </authorList>
    </citation>
    <scope>NUCLEOTIDE SEQUENCE</scope>
    <source>
        <strain evidence="1">NRRL A-21654</strain>
    </source>
</reference>
<comment type="caution">
    <text evidence="1">The sequence shown here is derived from an EMBL/GenBank/DDBJ whole genome shotgun (WGS) entry which is preliminary data.</text>
</comment>
<evidence type="ECO:0000313" key="1">
    <source>
        <dbReference type="EMBL" id="KAF7720346.1"/>
    </source>
</evidence>
<name>A0A8H7BDS8_9FUNG</name>
<dbReference type="OrthoDB" id="2432695at2759"/>
<evidence type="ECO:0000313" key="2">
    <source>
        <dbReference type="Proteomes" id="UP000605846"/>
    </source>
</evidence>
<organism evidence="1 2">
    <name type="scientific">Apophysomyces ossiformis</name>
    <dbReference type="NCBI Taxonomy" id="679940"/>
    <lineage>
        <taxon>Eukaryota</taxon>
        <taxon>Fungi</taxon>
        <taxon>Fungi incertae sedis</taxon>
        <taxon>Mucoromycota</taxon>
        <taxon>Mucoromycotina</taxon>
        <taxon>Mucoromycetes</taxon>
        <taxon>Mucorales</taxon>
        <taxon>Mucorineae</taxon>
        <taxon>Mucoraceae</taxon>
        <taxon>Apophysomyces</taxon>
    </lineage>
</organism>
<feature type="non-terminal residue" evidence="1">
    <location>
        <position position="56"/>
    </location>
</feature>
<protein>
    <recommendedName>
        <fullName evidence="3">DUF659 domain-containing protein</fullName>
    </recommendedName>
</protein>
<proteinExistence type="predicted"/>
<keyword evidence="2" id="KW-1185">Reference proteome</keyword>
<dbReference type="AlphaFoldDB" id="A0A8H7BDS8"/>
<gene>
    <name evidence="1" type="ORF">EC973_000579</name>
</gene>
<dbReference type="EMBL" id="JABAYA010001087">
    <property type="protein sequence ID" value="KAF7720346.1"/>
    <property type="molecule type" value="Genomic_DNA"/>
</dbReference>
<evidence type="ECO:0008006" key="3">
    <source>
        <dbReference type="Google" id="ProtNLM"/>
    </source>
</evidence>
<accession>A0A8H7BDS8</accession>